<dbReference type="Pfam" id="PF00534">
    <property type="entry name" value="Glycos_transf_1"/>
    <property type="match status" value="1"/>
</dbReference>
<reference evidence="2 3" key="1">
    <citation type="journal article" date="2019" name="Int. J. Syst. Evol. Microbiol.">
        <title>The Global Catalogue of Microorganisms (GCM) 10K type strain sequencing project: providing services to taxonomists for standard genome sequencing and annotation.</title>
        <authorList>
            <consortium name="The Broad Institute Genomics Platform"/>
            <consortium name="The Broad Institute Genome Sequencing Center for Infectious Disease"/>
            <person name="Wu L."/>
            <person name="Ma J."/>
        </authorList>
    </citation>
    <scope>NUCLEOTIDE SEQUENCE [LARGE SCALE GENOMIC DNA]</scope>
    <source>
        <strain evidence="2 3">JCM 12774</strain>
    </source>
</reference>
<dbReference type="PANTHER" id="PTHR46656">
    <property type="entry name" value="PUTATIVE-RELATED"/>
    <property type="match status" value="1"/>
</dbReference>
<evidence type="ECO:0000313" key="3">
    <source>
        <dbReference type="Proteomes" id="UP001500340"/>
    </source>
</evidence>
<organism evidence="2 3">
    <name type="scientific">Paenibacillus motobuensis</name>
    <dbReference type="NCBI Taxonomy" id="295324"/>
    <lineage>
        <taxon>Bacteria</taxon>
        <taxon>Bacillati</taxon>
        <taxon>Bacillota</taxon>
        <taxon>Bacilli</taxon>
        <taxon>Bacillales</taxon>
        <taxon>Paenibacillaceae</taxon>
        <taxon>Paenibacillus</taxon>
    </lineage>
</organism>
<keyword evidence="3" id="KW-1185">Reference proteome</keyword>
<accession>A0ABN0XVN8</accession>
<protein>
    <recommendedName>
        <fullName evidence="1">Glycosyl transferase family 1 domain-containing protein</fullName>
    </recommendedName>
</protein>
<name>A0ABN0XVN8_9BACL</name>
<sequence>MDLVDYQVVWRGPVYDATGYGAASREYVFALDRQGIDVKIETYKWGPPFTEMDGHMKEKLDHLFEKPDATDKRKILIYHSPPWKINPRRERKRFDHLILNTVWEAAKIPNSWLSTIDQFDATCVPSHHNLEIMNNSGVHTPVFLVPHGTDTNKFQPENRKLAIKEAEGKFTFVSVFDFNHRKNPETLLRAYWEEFTSEDRVALVIKTAKKYWDGNKRQSVEHKISEYKKKLGFGDETAPLIVLAGVLEDNDLTGVYTLGNAFVLPTRGEGVGMPFMEALASGIPVIATRWGGQMDFLNEKNSFLIDYKLKYPGISMNSEQAIALIYREWFEEEGQLWAEPDIRDLKKTMRYAYENPNLCQEKGRIGRENMLPLSWDEAGMALIQTIEKVMGTGKS</sequence>
<gene>
    <name evidence="2" type="ORF">GCM10008933_00950</name>
</gene>
<evidence type="ECO:0000313" key="2">
    <source>
        <dbReference type="EMBL" id="GAA0373708.1"/>
    </source>
</evidence>
<dbReference type="EMBL" id="BAAACX010000002">
    <property type="protein sequence ID" value="GAA0373708.1"/>
    <property type="molecule type" value="Genomic_DNA"/>
</dbReference>
<evidence type="ECO:0000259" key="1">
    <source>
        <dbReference type="Pfam" id="PF00534"/>
    </source>
</evidence>
<dbReference type="Proteomes" id="UP001500340">
    <property type="component" value="Unassembled WGS sequence"/>
</dbReference>
<dbReference type="InterPro" id="IPR001296">
    <property type="entry name" value="Glyco_trans_1"/>
</dbReference>
<proteinExistence type="predicted"/>
<feature type="domain" description="Glycosyl transferase family 1" evidence="1">
    <location>
        <begin position="164"/>
        <end position="305"/>
    </location>
</feature>
<dbReference type="PANTHER" id="PTHR46656:SF3">
    <property type="entry name" value="PUTATIVE-RELATED"/>
    <property type="match status" value="1"/>
</dbReference>
<comment type="caution">
    <text evidence="2">The sequence shown here is derived from an EMBL/GenBank/DDBJ whole genome shotgun (WGS) entry which is preliminary data.</text>
</comment>
<dbReference type="Gene3D" id="3.40.50.2000">
    <property type="entry name" value="Glycogen Phosphorylase B"/>
    <property type="match status" value="1"/>
</dbReference>
<dbReference type="SUPFAM" id="SSF53756">
    <property type="entry name" value="UDP-Glycosyltransferase/glycogen phosphorylase"/>
    <property type="match status" value="1"/>
</dbReference>